<feature type="compositionally biased region" description="Low complexity" evidence="1">
    <location>
        <begin position="75"/>
        <end position="89"/>
    </location>
</feature>
<sequence>MNADRDYLAAGLALGGLSESELAEARALADTDADFRAEVDAYADTAALMAMSDEPQSVSEETRTAILALPETVAQEDSAADAADAGPAEAADRSPAPLREVTRPNETGQMESAPTGPVAAGNGTAAPPSARTGSTGAASTDAASAGSPASPRDDQPVDLAERRRRRAWLPWAAAAAAVALVIAGFGINSWQTQQRQYALQERLEHTQKQLDETTRLMTAPDLKTSTAELPDGGSVTVVSSEAEQVIRVSASNVDVPSGSDLQMWVIDADGPESAGLMSGAGAQIDDRTFTAGSQFGITVEPSGGSPQPTSDPIVAVEL</sequence>
<organism evidence="4 5">
    <name type="scientific">Brevibacterium casei</name>
    <dbReference type="NCBI Taxonomy" id="33889"/>
    <lineage>
        <taxon>Bacteria</taxon>
        <taxon>Bacillati</taxon>
        <taxon>Actinomycetota</taxon>
        <taxon>Actinomycetes</taxon>
        <taxon>Micrococcales</taxon>
        <taxon>Brevibacteriaceae</taxon>
        <taxon>Brevibacterium</taxon>
    </lineage>
</organism>
<dbReference type="InterPro" id="IPR018764">
    <property type="entry name" value="RskA_C"/>
</dbReference>
<feature type="region of interest" description="Disordered" evidence="1">
    <location>
        <begin position="299"/>
        <end position="318"/>
    </location>
</feature>
<feature type="compositionally biased region" description="Low complexity" evidence="1">
    <location>
        <begin position="128"/>
        <end position="150"/>
    </location>
</feature>
<keyword evidence="2" id="KW-0472">Membrane</keyword>
<feature type="region of interest" description="Disordered" evidence="1">
    <location>
        <begin position="73"/>
        <end position="157"/>
    </location>
</feature>
<comment type="caution">
    <text evidence="4">The sequence shown here is derived from an EMBL/GenBank/DDBJ whole genome shotgun (WGS) entry which is preliminary data.</text>
</comment>
<proteinExistence type="predicted"/>
<dbReference type="InterPro" id="IPR051474">
    <property type="entry name" value="Anti-sigma-K/W_factor"/>
</dbReference>
<dbReference type="PANTHER" id="PTHR37461:SF1">
    <property type="entry name" value="ANTI-SIGMA-K FACTOR RSKA"/>
    <property type="match status" value="1"/>
</dbReference>
<dbReference type="Pfam" id="PF10099">
    <property type="entry name" value="RskA_C"/>
    <property type="match status" value="1"/>
</dbReference>
<feature type="domain" description="Anti-sigma K factor RskA C-terminal" evidence="3">
    <location>
        <begin position="171"/>
        <end position="313"/>
    </location>
</feature>
<evidence type="ECO:0000313" key="4">
    <source>
        <dbReference type="EMBL" id="KZE21486.1"/>
    </source>
</evidence>
<dbReference type="AlphaFoldDB" id="A0AB34XSK9"/>
<name>A0AB34XSK9_9MICO</name>
<evidence type="ECO:0000256" key="2">
    <source>
        <dbReference type="SAM" id="Phobius"/>
    </source>
</evidence>
<evidence type="ECO:0000259" key="3">
    <source>
        <dbReference type="Pfam" id="PF10099"/>
    </source>
</evidence>
<dbReference type="PANTHER" id="PTHR37461">
    <property type="entry name" value="ANTI-SIGMA-K FACTOR RSKA"/>
    <property type="match status" value="1"/>
</dbReference>
<dbReference type="GO" id="GO:0006417">
    <property type="term" value="P:regulation of translation"/>
    <property type="evidence" value="ECO:0007669"/>
    <property type="project" value="TreeGrafter"/>
</dbReference>
<evidence type="ECO:0000256" key="1">
    <source>
        <dbReference type="SAM" id="MobiDB-lite"/>
    </source>
</evidence>
<protein>
    <recommendedName>
        <fullName evidence="3">Anti-sigma K factor RskA C-terminal domain-containing protein</fullName>
    </recommendedName>
</protein>
<evidence type="ECO:0000313" key="5">
    <source>
        <dbReference type="Proteomes" id="UP000076612"/>
    </source>
</evidence>
<dbReference type="Proteomes" id="UP000076612">
    <property type="component" value="Unassembled WGS sequence"/>
</dbReference>
<keyword evidence="2" id="KW-1133">Transmembrane helix</keyword>
<dbReference type="EMBL" id="LQQR01000013">
    <property type="protein sequence ID" value="KZE21486.1"/>
    <property type="molecule type" value="Genomic_DNA"/>
</dbReference>
<reference evidence="5" key="1">
    <citation type="submission" date="2016-01" db="EMBL/GenBank/DDBJ databases">
        <title>Draft genome of Chromobacterium sp. F49.</title>
        <authorList>
            <person name="Hong K.W."/>
        </authorList>
    </citation>
    <scope>NUCLEOTIDE SEQUENCE [LARGE SCALE GENOMIC DNA]</scope>
    <source>
        <strain evidence="5">M40</strain>
    </source>
</reference>
<keyword evidence="2" id="KW-0812">Transmembrane</keyword>
<accession>A0AB34XSK9</accession>
<dbReference type="GO" id="GO:0016989">
    <property type="term" value="F:sigma factor antagonist activity"/>
    <property type="evidence" value="ECO:0007669"/>
    <property type="project" value="TreeGrafter"/>
</dbReference>
<feature type="transmembrane region" description="Helical" evidence="2">
    <location>
        <begin position="168"/>
        <end position="187"/>
    </location>
</feature>
<dbReference type="GO" id="GO:0005886">
    <property type="term" value="C:plasma membrane"/>
    <property type="evidence" value="ECO:0007669"/>
    <property type="project" value="InterPro"/>
</dbReference>
<gene>
    <name evidence="4" type="ORF">AVW13_08450</name>
</gene>
<dbReference type="RefSeq" id="WP_009376664.1">
    <property type="nucleotide sequence ID" value="NZ_CBDRLP010000004.1"/>
</dbReference>